<dbReference type="GO" id="GO:0005694">
    <property type="term" value="C:chromosome"/>
    <property type="evidence" value="ECO:0007669"/>
    <property type="project" value="TreeGrafter"/>
</dbReference>
<evidence type="ECO:0000313" key="7">
    <source>
        <dbReference type="EMBL" id="KAF2015746.1"/>
    </source>
</evidence>
<protein>
    <submittedName>
        <fullName evidence="7">P-loop containing nucleoside triphosphate hydrolase protein</fullName>
    </submittedName>
</protein>
<dbReference type="GO" id="GO:0005634">
    <property type="term" value="C:nucleus"/>
    <property type="evidence" value="ECO:0007669"/>
    <property type="project" value="TreeGrafter"/>
</dbReference>
<evidence type="ECO:0000256" key="1">
    <source>
        <dbReference type="ARBA" id="ARBA00007271"/>
    </source>
</evidence>
<dbReference type="InterPro" id="IPR003593">
    <property type="entry name" value="AAA+_ATPase"/>
</dbReference>
<dbReference type="Gene3D" id="3.40.50.300">
    <property type="entry name" value="P-loop containing nucleotide triphosphate hydrolases"/>
    <property type="match status" value="1"/>
</dbReference>
<keyword evidence="2 5" id="KW-0547">Nucleotide-binding</keyword>
<reference evidence="7" key="1">
    <citation type="journal article" date="2020" name="Stud. Mycol.">
        <title>101 Dothideomycetes genomes: a test case for predicting lifestyles and emergence of pathogens.</title>
        <authorList>
            <person name="Haridas S."/>
            <person name="Albert R."/>
            <person name="Binder M."/>
            <person name="Bloem J."/>
            <person name="Labutti K."/>
            <person name="Salamov A."/>
            <person name="Andreopoulos B."/>
            <person name="Baker S."/>
            <person name="Barry K."/>
            <person name="Bills G."/>
            <person name="Bluhm B."/>
            <person name="Cannon C."/>
            <person name="Castanera R."/>
            <person name="Culley D."/>
            <person name="Daum C."/>
            <person name="Ezra D."/>
            <person name="Gonzalez J."/>
            <person name="Henrissat B."/>
            <person name="Kuo A."/>
            <person name="Liang C."/>
            <person name="Lipzen A."/>
            <person name="Lutzoni F."/>
            <person name="Magnuson J."/>
            <person name="Mondo S."/>
            <person name="Nolan M."/>
            <person name="Ohm R."/>
            <person name="Pangilinan J."/>
            <person name="Park H.-J."/>
            <person name="Ramirez L."/>
            <person name="Alfaro M."/>
            <person name="Sun H."/>
            <person name="Tritt A."/>
            <person name="Yoshinaga Y."/>
            <person name="Zwiers L.-H."/>
            <person name="Turgeon B."/>
            <person name="Goodwin S."/>
            <person name="Spatafora J."/>
            <person name="Crous P."/>
            <person name="Grigoriev I."/>
        </authorList>
    </citation>
    <scope>NUCLEOTIDE SEQUENCE</scope>
    <source>
        <strain evidence="7">CBS 175.79</strain>
    </source>
</reference>
<dbReference type="GeneID" id="54279050"/>
<dbReference type="InterPro" id="IPR003960">
    <property type="entry name" value="ATPase_AAA_CS"/>
</dbReference>
<evidence type="ECO:0000256" key="3">
    <source>
        <dbReference type="ARBA" id="ARBA00022840"/>
    </source>
</evidence>
<proteinExistence type="inferred from homology"/>
<evidence type="ECO:0000313" key="8">
    <source>
        <dbReference type="Proteomes" id="UP000799778"/>
    </source>
</evidence>
<dbReference type="Pfam" id="PF00004">
    <property type="entry name" value="AAA"/>
    <property type="match status" value="1"/>
</dbReference>
<keyword evidence="7" id="KW-0378">Hydrolase</keyword>
<evidence type="ECO:0000256" key="4">
    <source>
        <dbReference type="ARBA" id="ARBA00023254"/>
    </source>
</evidence>
<evidence type="ECO:0000256" key="2">
    <source>
        <dbReference type="ARBA" id="ARBA00022741"/>
    </source>
</evidence>
<keyword evidence="3 5" id="KW-0067">ATP-binding</keyword>
<dbReference type="GO" id="GO:0051598">
    <property type="term" value="P:meiotic recombination checkpoint signaling"/>
    <property type="evidence" value="ECO:0007669"/>
    <property type="project" value="TreeGrafter"/>
</dbReference>
<dbReference type="GO" id="GO:0005524">
    <property type="term" value="F:ATP binding"/>
    <property type="evidence" value="ECO:0007669"/>
    <property type="project" value="UniProtKB-KW"/>
</dbReference>
<dbReference type="Proteomes" id="UP000799778">
    <property type="component" value="Unassembled WGS sequence"/>
</dbReference>
<dbReference type="EMBL" id="ML978069">
    <property type="protein sequence ID" value="KAF2015746.1"/>
    <property type="molecule type" value="Genomic_DNA"/>
</dbReference>
<dbReference type="Pfam" id="PF23242">
    <property type="entry name" value="AAA_lid_TRIP13_C"/>
    <property type="match status" value="1"/>
</dbReference>
<dbReference type="PROSITE" id="PS00674">
    <property type="entry name" value="AAA"/>
    <property type="match status" value="1"/>
</dbReference>
<keyword evidence="8" id="KW-1185">Reference proteome</keyword>
<organism evidence="7 8">
    <name type="scientific">Aaosphaeria arxii CBS 175.79</name>
    <dbReference type="NCBI Taxonomy" id="1450172"/>
    <lineage>
        <taxon>Eukaryota</taxon>
        <taxon>Fungi</taxon>
        <taxon>Dikarya</taxon>
        <taxon>Ascomycota</taxon>
        <taxon>Pezizomycotina</taxon>
        <taxon>Dothideomycetes</taxon>
        <taxon>Pleosporomycetidae</taxon>
        <taxon>Pleosporales</taxon>
        <taxon>Pleosporales incertae sedis</taxon>
        <taxon>Aaosphaeria</taxon>
    </lineage>
</organism>
<keyword evidence="4" id="KW-0469">Meiosis</keyword>
<name>A0A6A5XS75_9PLEO</name>
<dbReference type="InterPro" id="IPR058249">
    <property type="entry name" value="Pch2_C"/>
</dbReference>
<dbReference type="InterPro" id="IPR003959">
    <property type="entry name" value="ATPase_AAA_core"/>
</dbReference>
<dbReference type="SMART" id="SM00382">
    <property type="entry name" value="AAA"/>
    <property type="match status" value="1"/>
</dbReference>
<feature type="domain" description="AAA+ ATPase" evidence="6">
    <location>
        <begin position="114"/>
        <end position="268"/>
    </location>
</feature>
<evidence type="ECO:0000259" key="6">
    <source>
        <dbReference type="SMART" id="SM00382"/>
    </source>
</evidence>
<dbReference type="GO" id="GO:0007131">
    <property type="term" value="P:reciprocal meiotic recombination"/>
    <property type="evidence" value="ECO:0007669"/>
    <property type="project" value="TreeGrafter"/>
</dbReference>
<dbReference type="InterPro" id="IPR044539">
    <property type="entry name" value="Pch2-like"/>
</dbReference>
<comment type="similarity">
    <text evidence="1">Belongs to the AAA ATPase family. PCH2 subfamily.</text>
</comment>
<dbReference type="OrthoDB" id="5925at2759"/>
<gene>
    <name evidence="7" type="ORF">BU24DRAFT_184496</name>
</gene>
<dbReference type="InterPro" id="IPR027417">
    <property type="entry name" value="P-loop_NTPase"/>
</dbReference>
<dbReference type="SUPFAM" id="SSF52540">
    <property type="entry name" value="P-loop containing nucleoside triphosphate hydrolases"/>
    <property type="match status" value="1"/>
</dbReference>
<dbReference type="GO" id="GO:0016887">
    <property type="term" value="F:ATP hydrolysis activity"/>
    <property type="evidence" value="ECO:0007669"/>
    <property type="project" value="InterPro"/>
</dbReference>
<dbReference type="RefSeq" id="XP_033384085.1">
    <property type="nucleotide sequence ID" value="XM_033521653.1"/>
</dbReference>
<dbReference type="AlphaFoldDB" id="A0A6A5XS75"/>
<dbReference type="PANTHER" id="PTHR45991:SF1">
    <property type="entry name" value="PACHYTENE CHECKPOINT PROTEIN 2 HOMOLOG"/>
    <property type="match status" value="1"/>
</dbReference>
<evidence type="ECO:0000256" key="5">
    <source>
        <dbReference type="RuleBase" id="RU003651"/>
    </source>
</evidence>
<accession>A0A6A5XS75</accession>
<dbReference type="PANTHER" id="PTHR45991">
    <property type="entry name" value="PACHYTENE CHECKPOINT PROTEIN 2"/>
    <property type="match status" value="1"/>
</dbReference>
<sequence length="410" mass="45706">MTIDTLSCQNLIQSCKVTGHSDLDSSAVNHTLSNNNVEVAVYNLHTVEDHVETPDDDSDSASSFSILPLPYLDFDGCWEGLVFDEPLPEQLFRIITRMMHIIHKTDLRSSTITWLNLVLLYGAPGTGKTTLAKALAQKLSIRMAHIYPKARFLEINCHILLSRWFGESSKLVGKLFENIRLHSDDPSTLVVVSIDEVETLAGSREKAASGTECHENLRSTNELLRGLDKLYNRPNVVIICTSNLKDVLDDAFVDRCRIKKHLDSPNVDCIYNILRSAINELIKLGLVVYDVTELNAATKNSTQAEQGTPKFMPVSLSPLSAHNSLHKEDRSYVPDLDWVIGNLSHLTYDDQPETAPILLRRIAQSAMGLSSRTLRTLPIAALAEYTVAEPCDFRQLLGALERKLAEERGT</sequence>